<dbReference type="Pfam" id="PF05093">
    <property type="entry name" value="CIAPIN1"/>
    <property type="match status" value="1"/>
</dbReference>
<evidence type="ECO:0000256" key="6">
    <source>
        <dbReference type="ARBA" id="ARBA00022723"/>
    </source>
</evidence>
<feature type="short sequence motif" description="Cx2C motif 1" evidence="10">
    <location>
        <begin position="231"/>
        <end position="234"/>
    </location>
</feature>
<comment type="cofactor">
    <cofactor evidence="1 10">
        <name>[4Fe-4S] cluster</name>
        <dbReference type="ChEBI" id="CHEBI:49883"/>
    </cofactor>
</comment>
<feature type="binding site" evidence="10">
    <location>
        <position position="231"/>
    </location>
    <ligand>
        <name>[4Fe-4S] cluster</name>
        <dbReference type="ChEBI" id="CHEBI:49883"/>
    </ligand>
</feature>
<reference evidence="13 14" key="1">
    <citation type="submission" date="2023-10" db="EMBL/GenBank/DDBJ databases">
        <authorList>
            <person name="Maclean D."/>
            <person name="Macfadyen A."/>
        </authorList>
    </citation>
    <scope>NUCLEOTIDE SEQUENCE [LARGE SCALE GENOMIC DNA]</scope>
</reference>
<accession>A0AAV1IIT6</accession>
<dbReference type="GO" id="GO:0051537">
    <property type="term" value="F:2 iron, 2 sulfur cluster binding"/>
    <property type="evidence" value="ECO:0007669"/>
    <property type="project" value="UniProtKB-UniRule"/>
</dbReference>
<keyword evidence="8 10" id="KW-0411">Iron-sulfur</keyword>
<feature type="binding site" evidence="10">
    <location>
        <position position="245"/>
    </location>
    <ligand>
        <name>[4Fe-4S] cluster</name>
        <dbReference type="ChEBI" id="CHEBI:49883"/>
    </ligand>
</feature>
<comment type="similarity">
    <text evidence="2 10">Belongs to the anamorsin family.</text>
</comment>
<comment type="domain">
    <text evidence="10">The twin Cx2C motifs are involved in the recognition by the mitochondrial MIA40-ERV1 disulfide relay system. The formation of 2 disulfide bonds in the Cx2C motifs through dithiol/disulfide exchange reactions effectively traps the protein in the mitochondrial intermembrane space.</text>
</comment>
<feature type="binding site" evidence="10">
    <location>
        <position position="205"/>
    </location>
    <ligand>
        <name>[2Fe-2S] cluster</name>
        <dbReference type="ChEBI" id="CHEBI:190135"/>
    </ligand>
</feature>
<evidence type="ECO:0000256" key="3">
    <source>
        <dbReference type="ARBA" id="ARBA00022485"/>
    </source>
</evidence>
<dbReference type="GO" id="GO:0009055">
    <property type="term" value="F:electron transfer activity"/>
    <property type="evidence" value="ECO:0007669"/>
    <property type="project" value="UniProtKB-UniRule"/>
</dbReference>
<name>A0AAV1IIT6_9CHLO</name>
<evidence type="ECO:0000256" key="2">
    <source>
        <dbReference type="ARBA" id="ARBA00008169"/>
    </source>
</evidence>
<evidence type="ECO:0000256" key="7">
    <source>
        <dbReference type="ARBA" id="ARBA00023004"/>
    </source>
</evidence>
<keyword evidence="5 10" id="KW-0001">2Fe-2S</keyword>
<comment type="cofactor">
    <cofactor evidence="10">
        <name>[2Fe-2S] cluster</name>
        <dbReference type="ChEBI" id="CHEBI:190135"/>
    </cofactor>
</comment>
<comment type="domain">
    <text evidence="10">The C-terminal domain binds 2 Fe-S clusters but is otherwise mostly in an intrinsically disordered conformation.</text>
</comment>
<keyword evidence="7 10" id="KW-0408">Iron</keyword>
<evidence type="ECO:0000256" key="4">
    <source>
        <dbReference type="ARBA" id="ARBA00022490"/>
    </source>
</evidence>
<dbReference type="InterPro" id="IPR007785">
    <property type="entry name" value="Anamorsin"/>
</dbReference>
<dbReference type="Gene3D" id="3.40.50.150">
    <property type="entry name" value="Vaccinia Virus protein VP39"/>
    <property type="match status" value="1"/>
</dbReference>
<dbReference type="PANTHER" id="PTHR13273">
    <property type="entry name" value="ANAMORSIN"/>
    <property type="match status" value="1"/>
</dbReference>
<comment type="function">
    <text evidence="10">Component of the cytosolic iron-sulfur (Fe-S) protein assembly (CIA) machinery. Required for the maturation of extramitochondrial Fe-S proteins. Part of an electron transfer chain functioning in an early step of cytosolic Fe-S biogenesis, facilitating the de novo assembly of a [4Fe-4S] cluster on the cytosolic Fe-S scaffold complex. Electrons are transferred from NADPH via a FAD- and FMN-containing diflavin oxidoreductase. Together with the diflavin oxidoreductase, also required for the assembly of the diferric tyrosyl radical cofactor of ribonucleotide reductase (RNR), probably by providing electrons for reduction during radical cofactor maturation in the catalytic small subunit.</text>
</comment>
<feature type="binding site" evidence="10">
    <location>
        <position position="242"/>
    </location>
    <ligand>
        <name>[4Fe-4S] cluster</name>
        <dbReference type="ChEBI" id="CHEBI:49883"/>
    </ligand>
</feature>
<organism evidence="13 14">
    <name type="scientific">Coccomyxa viridis</name>
    <dbReference type="NCBI Taxonomy" id="1274662"/>
    <lineage>
        <taxon>Eukaryota</taxon>
        <taxon>Viridiplantae</taxon>
        <taxon>Chlorophyta</taxon>
        <taxon>core chlorophytes</taxon>
        <taxon>Trebouxiophyceae</taxon>
        <taxon>Trebouxiophyceae incertae sedis</taxon>
        <taxon>Coccomyxaceae</taxon>
        <taxon>Coccomyxa</taxon>
    </lineage>
</organism>
<evidence type="ECO:0000313" key="14">
    <source>
        <dbReference type="Proteomes" id="UP001314263"/>
    </source>
</evidence>
<comment type="subcellular location">
    <subcellularLocation>
        <location evidence="10">Cytoplasm</location>
    </subcellularLocation>
    <subcellularLocation>
        <location evidence="10">Mitochondrion intermembrane space</location>
    </subcellularLocation>
</comment>
<feature type="binding site" evidence="10">
    <location>
        <position position="234"/>
    </location>
    <ligand>
        <name>[4Fe-4S] cluster</name>
        <dbReference type="ChEBI" id="CHEBI:49883"/>
    </ligand>
</feature>
<keyword evidence="6 10" id="KW-0479">Metal-binding</keyword>
<feature type="compositionally biased region" description="Low complexity" evidence="11">
    <location>
        <begin position="141"/>
        <end position="156"/>
    </location>
</feature>
<sequence length="270" mass="27994">MDSCLYLSSTSVFQGSQLRPVENGSSLDLSCASIVTNSGREDFSKSVAGQKFDTALSYADAPGHHSSTMISQIASCLRPGGSVKVTEPQTAASETGAALRKAMLLAGLTDIAVDTIAHSAVMATGRKPAWETGASMALPRKATAAKPQSAAPAKSAWSLAPDDEDVELLDDSELLTEEDLQRPSVPSVGDCSTGATKKACANCTCGRAEEEAQGIKASLTADMLDNPQSACGSCGLGDAFRCSTCPYRGLPKFEMGQKVELPSDFLTADA</sequence>
<feature type="binding site" evidence="10">
    <location>
        <position position="200"/>
    </location>
    <ligand>
        <name>[2Fe-2S] cluster</name>
        <dbReference type="ChEBI" id="CHEBI:190135"/>
    </ligand>
</feature>
<dbReference type="HAMAP" id="MF_03115">
    <property type="entry name" value="Anamorsin"/>
    <property type="match status" value="1"/>
</dbReference>
<comment type="domain">
    <text evidence="10">The N-terminal domain has structural similarity with S-adenosyl-L-methionine-dependent methyltransferases, but does not bind S-adenosyl-L-methionine. It is required for correct assembly of the 2 Fe-S clusters.</text>
</comment>
<keyword evidence="3 10" id="KW-0004">4Fe-4S</keyword>
<evidence type="ECO:0000256" key="9">
    <source>
        <dbReference type="ARBA" id="ARBA00023128"/>
    </source>
</evidence>
<feature type="short sequence motif" description="Cx2C motif 2" evidence="10">
    <location>
        <begin position="242"/>
        <end position="245"/>
    </location>
</feature>
<dbReference type="GO" id="GO:0016226">
    <property type="term" value="P:iron-sulfur cluster assembly"/>
    <property type="evidence" value="ECO:0007669"/>
    <property type="project" value="UniProtKB-UniRule"/>
</dbReference>
<dbReference type="GO" id="GO:0051539">
    <property type="term" value="F:4 iron, 4 sulfur cluster binding"/>
    <property type="evidence" value="ECO:0007669"/>
    <property type="project" value="UniProtKB-KW"/>
</dbReference>
<dbReference type="GO" id="GO:0046872">
    <property type="term" value="F:metal ion binding"/>
    <property type="evidence" value="ECO:0007669"/>
    <property type="project" value="UniProtKB-KW"/>
</dbReference>
<protein>
    <recommendedName>
        <fullName evidence="10">Anamorsin homolog</fullName>
    </recommendedName>
    <alternativeName>
        <fullName evidence="10">Fe-S cluster assembly protein DRE2 homolog</fullName>
    </alternativeName>
</protein>
<feature type="region of interest" description="Fe-S binding site B" evidence="10">
    <location>
        <begin position="231"/>
        <end position="245"/>
    </location>
</feature>
<keyword evidence="4 10" id="KW-0963">Cytoplasm</keyword>
<comment type="caution">
    <text evidence="13">The sequence shown here is derived from an EMBL/GenBank/DDBJ whole genome shotgun (WGS) entry which is preliminary data.</text>
</comment>
<gene>
    <name evidence="13" type="ORF">CVIRNUC_009158</name>
</gene>
<dbReference type="InterPro" id="IPR029063">
    <property type="entry name" value="SAM-dependent_MTases_sf"/>
</dbReference>
<evidence type="ECO:0000256" key="8">
    <source>
        <dbReference type="ARBA" id="ARBA00023014"/>
    </source>
</evidence>
<dbReference type="PANTHER" id="PTHR13273:SF14">
    <property type="entry name" value="ANAMORSIN"/>
    <property type="match status" value="1"/>
</dbReference>
<dbReference type="InterPro" id="IPR046408">
    <property type="entry name" value="CIAPIN1"/>
</dbReference>
<evidence type="ECO:0000256" key="11">
    <source>
        <dbReference type="SAM" id="MobiDB-lite"/>
    </source>
</evidence>
<proteinExistence type="inferred from homology"/>
<dbReference type="AlphaFoldDB" id="A0AAV1IIT6"/>
<evidence type="ECO:0000256" key="5">
    <source>
        <dbReference type="ARBA" id="ARBA00022714"/>
    </source>
</evidence>
<feature type="binding site" evidence="10">
    <location>
        <position position="191"/>
    </location>
    <ligand>
        <name>[2Fe-2S] cluster</name>
        <dbReference type="ChEBI" id="CHEBI:190135"/>
    </ligand>
</feature>
<keyword evidence="14" id="KW-1185">Reference proteome</keyword>
<feature type="binding site" evidence="10">
    <location>
        <position position="203"/>
    </location>
    <ligand>
        <name>[2Fe-2S] cluster</name>
        <dbReference type="ChEBI" id="CHEBI:190135"/>
    </ligand>
</feature>
<comment type="subunit">
    <text evidence="10">Monomer.</text>
</comment>
<dbReference type="EMBL" id="CAUYUE010000013">
    <property type="protein sequence ID" value="CAK0785945.1"/>
    <property type="molecule type" value="Genomic_DNA"/>
</dbReference>
<dbReference type="GO" id="GO:0005758">
    <property type="term" value="C:mitochondrial intermembrane space"/>
    <property type="evidence" value="ECO:0007669"/>
    <property type="project" value="UniProtKB-SubCell"/>
</dbReference>
<keyword evidence="9 10" id="KW-0496">Mitochondrion</keyword>
<evidence type="ECO:0000256" key="10">
    <source>
        <dbReference type="HAMAP-Rule" id="MF_03115"/>
    </source>
</evidence>
<dbReference type="Proteomes" id="UP001314263">
    <property type="component" value="Unassembled WGS sequence"/>
</dbReference>
<evidence type="ECO:0000259" key="12">
    <source>
        <dbReference type="Pfam" id="PF05093"/>
    </source>
</evidence>
<feature type="domain" description="Anamorsin C-terminal" evidence="12">
    <location>
        <begin position="191"/>
        <end position="261"/>
    </location>
</feature>
<feature type="region of interest" description="Disordered" evidence="11">
    <location>
        <begin position="140"/>
        <end position="162"/>
    </location>
</feature>
<evidence type="ECO:0000313" key="13">
    <source>
        <dbReference type="EMBL" id="CAK0785945.1"/>
    </source>
</evidence>
<comment type="caution">
    <text evidence="10">Lacks conserved residue(s) required for the propagation of feature annotation.</text>
</comment>
<evidence type="ECO:0000256" key="1">
    <source>
        <dbReference type="ARBA" id="ARBA00001966"/>
    </source>
</evidence>